<sequence>MITRREILKSAMLTAAGIAAGAYTPRLARAADPAPAAAPAPAGPFLLPPLPYAYDALEPHIDAKTMQIHHDKHHAAYVANLNKAVADHPDLASKSVEELLKDLSAVPESIRTAVRNNGGGHANHTMFWETLKVGGPAAPSGALGDAIKAKFGSYENFQAAFTKEALGVFGSGWAWLSNGPDGLILEHLPNQDTPLSSGRTPLLGLDVWEHAYYLKYQNKRPDYVAAFYNIIDWSAVGARFDKSKTV</sequence>
<dbReference type="GO" id="GO:0004784">
    <property type="term" value="F:superoxide dismutase activity"/>
    <property type="evidence" value="ECO:0007669"/>
    <property type="project" value="UniProtKB-EC"/>
</dbReference>
<dbReference type="PANTHER" id="PTHR43595:SF2">
    <property type="entry name" value="SMALL RIBOSOMAL SUBUNIT PROTEIN MS42"/>
    <property type="match status" value="1"/>
</dbReference>
<name>A0A402CV25_9BACT</name>
<dbReference type="PROSITE" id="PS00088">
    <property type="entry name" value="SOD_MN"/>
    <property type="match status" value="1"/>
</dbReference>
<dbReference type="SUPFAM" id="SSF54719">
    <property type="entry name" value="Fe,Mn superoxide dismutase (SOD), C-terminal domain"/>
    <property type="match status" value="1"/>
</dbReference>
<dbReference type="InterPro" id="IPR019831">
    <property type="entry name" value="Mn/Fe_SOD_N"/>
</dbReference>
<dbReference type="PRINTS" id="PR01703">
    <property type="entry name" value="MNSODISMTASE"/>
</dbReference>
<accession>A0A402CV25</accession>
<dbReference type="Proteomes" id="UP000287394">
    <property type="component" value="Chromosome"/>
</dbReference>
<dbReference type="InterPro" id="IPR019832">
    <property type="entry name" value="Mn/Fe_SOD_C"/>
</dbReference>
<dbReference type="Pfam" id="PF00081">
    <property type="entry name" value="Sod_Fe_N"/>
    <property type="match status" value="1"/>
</dbReference>
<dbReference type="GO" id="GO:0046872">
    <property type="term" value="F:metal ion binding"/>
    <property type="evidence" value="ECO:0007669"/>
    <property type="project" value="UniProtKB-KW"/>
</dbReference>
<dbReference type="InterPro" id="IPR036314">
    <property type="entry name" value="SOD_C_sf"/>
</dbReference>
<proteinExistence type="inferred from homology"/>
<dbReference type="PANTHER" id="PTHR43595">
    <property type="entry name" value="37S RIBOSOMAL PROTEIN S26, MITOCHONDRIAL"/>
    <property type="match status" value="1"/>
</dbReference>
<protein>
    <recommendedName>
        <fullName evidence="2 5">Superoxide dismutase</fullName>
        <ecNumber evidence="2 5">1.15.1.1</ecNumber>
    </recommendedName>
</protein>
<dbReference type="GO" id="GO:0005737">
    <property type="term" value="C:cytoplasm"/>
    <property type="evidence" value="ECO:0007669"/>
    <property type="project" value="TreeGrafter"/>
</dbReference>
<dbReference type="KEGG" id="ccot:CCAX7_23320"/>
<dbReference type="PROSITE" id="PS51318">
    <property type="entry name" value="TAT"/>
    <property type="match status" value="1"/>
</dbReference>
<dbReference type="FunCoup" id="A0A402CV25">
    <property type="interactions" value="298"/>
</dbReference>
<dbReference type="InterPro" id="IPR006311">
    <property type="entry name" value="TAT_signal"/>
</dbReference>
<dbReference type="AlphaFoldDB" id="A0A402CV25"/>
<evidence type="ECO:0000256" key="3">
    <source>
        <dbReference type="ARBA" id="ARBA00022723"/>
    </source>
</evidence>
<evidence type="ECO:0000256" key="1">
    <source>
        <dbReference type="ARBA" id="ARBA00008714"/>
    </source>
</evidence>
<dbReference type="EMBL" id="AP025739">
    <property type="protein sequence ID" value="BDI30281.1"/>
    <property type="molecule type" value="Genomic_DNA"/>
</dbReference>
<evidence type="ECO:0000256" key="5">
    <source>
        <dbReference type="RuleBase" id="RU000414"/>
    </source>
</evidence>
<dbReference type="Gene3D" id="3.55.40.20">
    <property type="entry name" value="Iron/manganese superoxide dismutase, C-terminal domain"/>
    <property type="match status" value="1"/>
</dbReference>
<dbReference type="FunFam" id="3.55.40.20:FF:000004">
    <property type="entry name" value="Superoxide dismutase [Fe]"/>
    <property type="match status" value="1"/>
</dbReference>
<dbReference type="InterPro" id="IPR001189">
    <property type="entry name" value="Mn/Fe_SOD"/>
</dbReference>
<evidence type="ECO:0000256" key="2">
    <source>
        <dbReference type="ARBA" id="ARBA00012682"/>
    </source>
</evidence>
<evidence type="ECO:0000313" key="6">
    <source>
        <dbReference type="EMBL" id="BDI30281.1"/>
    </source>
</evidence>
<dbReference type="Gene3D" id="1.10.287.990">
    <property type="entry name" value="Fe,Mn superoxide dismutase (SOD) domain"/>
    <property type="match status" value="1"/>
</dbReference>
<dbReference type="SUPFAM" id="SSF46609">
    <property type="entry name" value="Fe,Mn superoxide dismutase (SOD), N-terminal domain"/>
    <property type="match status" value="1"/>
</dbReference>
<dbReference type="InterPro" id="IPR036324">
    <property type="entry name" value="Mn/Fe_SOD_N_sf"/>
</dbReference>
<keyword evidence="4 5" id="KW-0560">Oxidoreductase</keyword>
<dbReference type="PIRSF" id="PIRSF000349">
    <property type="entry name" value="SODismutase"/>
    <property type="match status" value="1"/>
</dbReference>
<keyword evidence="7" id="KW-1185">Reference proteome</keyword>
<dbReference type="RefSeq" id="WP_245992520.1">
    <property type="nucleotide sequence ID" value="NZ_AP025739.1"/>
</dbReference>
<dbReference type="EC" id="1.15.1.1" evidence="2 5"/>
<dbReference type="InterPro" id="IPR019833">
    <property type="entry name" value="Mn/Fe_SOD_BS"/>
</dbReference>
<comment type="catalytic activity">
    <reaction evidence="5">
        <text>2 superoxide + 2 H(+) = H2O2 + O2</text>
        <dbReference type="Rhea" id="RHEA:20696"/>
        <dbReference type="ChEBI" id="CHEBI:15378"/>
        <dbReference type="ChEBI" id="CHEBI:15379"/>
        <dbReference type="ChEBI" id="CHEBI:16240"/>
        <dbReference type="ChEBI" id="CHEBI:18421"/>
        <dbReference type="EC" id="1.15.1.1"/>
    </reaction>
</comment>
<evidence type="ECO:0000313" key="7">
    <source>
        <dbReference type="Proteomes" id="UP000287394"/>
    </source>
</evidence>
<dbReference type="Pfam" id="PF02777">
    <property type="entry name" value="Sod_Fe_C"/>
    <property type="match status" value="1"/>
</dbReference>
<gene>
    <name evidence="6" type="primary">sodA_1</name>
    <name evidence="6" type="ORF">CCAX7_23320</name>
</gene>
<dbReference type="FunFam" id="1.10.287.990:FF:000001">
    <property type="entry name" value="Superoxide dismutase"/>
    <property type="match status" value="1"/>
</dbReference>
<organism evidence="6 7">
    <name type="scientific">Capsulimonas corticalis</name>
    <dbReference type="NCBI Taxonomy" id="2219043"/>
    <lineage>
        <taxon>Bacteria</taxon>
        <taxon>Bacillati</taxon>
        <taxon>Armatimonadota</taxon>
        <taxon>Armatimonadia</taxon>
        <taxon>Capsulimonadales</taxon>
        <taxon>Capsulimonadaceae</taxon>
        <taxon>Capsulimonas</taxon>
    </lineage>
</organism>
<comment type="function">
    <text evidence="5">Destroys radicals which are normally produced within the cells and which are toxic to biological systems.</text>
</comment>
<comment type="similarity">
    <text evidence="1 5">Belongs to the iron/manganese superoxide dismutase family.</text>
</comment>
<reference evidence="6 7" key="1">
    <citation type="journal article" date="2019" name="Int. J. Syst. Evol. Microbiol.">
        <title>Capsulimonas corticalis gen. nov., sp. nov., an aerobic capsulated bacterium, of a novel bacterial order, Capsulimonadales ord. nov., of the class Armatimonadia of the phylum Armatimonadetes.</title>
        <authorList>
            <person name="Li J."/>
            <person name="Kudo C."/>
            <person name="Tonouchi A."/>
        </authorList>
    </citation>
    <scope>NUCLEOTIDE SEQUENCE [LARGE SCALE GENOMIC DNA]</scope>
    <source>
        <strain evidence="6 7">AX-7</strain>
    </source>
</reference>
<evidence type="ECO:0000256" key="4">
    <source>
        <dbReference type="ARBA" id="ARBA00023002"/>
    </source>
</evidence>
<keyword evidence="3 5" id="KW-0479">Metal-binding</keyword>